<feature type="non-terminal residue" evidence="1">
    <location>
        <position position="1"/>
    </location>
</feature>
<comment type="caution">
    <text evidence="1">The sequence shown here is derived from an EMBL/GenBank/DDBJ whole genome shotgun (WGS) entry which is preliminary data.</text>
</comment>
<protein>
    <submittedName>
        <fullName evidence="1">15494_t:CDS:1</fullName>
    </submittedName>
</protein>
<keyword evidence="2" id="KW-1185">Reference proteome</keyword>
<dbReference type="EMBL" id="CAJVPU010003796">
    <property type="protein sequence ID" value="CAG8523299.1"/>
    <property type="molecule type" value="Genomic_DNA"/>
</dbReference>
<organism evidence="1 2">
    <name type="scientific">Dentiscutata heterogama</name>
    <dbReference type="NCBI Taxonomy" id="1316150"/>
    <lineage>
        <taxon>Eukaryota</taxon>
        <taxon>Fungi</taxon>
        <taxon>Fungi incertae sedis</taxon>
        <taxon>Mucoromycota</taxon>
        <taxon>Glomeromycotina</taxon>
        <taxon>Glomeromycetes</taxon>
        <taxon>Diversisporales</taxon>
        <taxon>Gigasporaceae</taxon>
        <taxon>Dentiscutata</taxon>
    </lineage>
</organism>
<dbReference type="Proteomes" id="UP000789702">
    <property type="component" value="Unassembled WGS sequence"/>
</dbReference>
<reference evidence="1" key="1">
    <citation type="submission" date="2021-06" db="EMBL/GenBank/DDBJ databases">
        <authorList>
            <person name="Kallberg Y."/>
            <person name="Tangrot J."/>
            <person name="Rosling A."/>
        </authorList>
    </citation>
    <scope>NUCLEOTIDE SEQUENCE</scope>
    <source>
        <strain evidence="1">IL203A</strain>
    </source>
</reference>
<evidence type="ECO:0000313" key="2">
    <source>
        <dbReference type="Proteomes" id="UP000789702"/>
    </source>
</evidence>
<proteinExistence type="predicted"/>
<name>A0ACA9LCK4_9GLOM</name>
<evidence type="ECO:0000313" key="1">
    <source>
        <dbReference type="EMBL" id="CAG8523299.1"/>
    </source>
</evidence>
<accession>A0ACA9LCK4</accession>
<sequence length="349" mass="39834">RNPYTKPMRSLFHSTAHRLNKHLIKEIKQNQNSLEINWSSDNKAISNFNYIWLRDNCQCSQCIHPDNRQKLFLSSQVALDIKPIKVRISEELDELEITWPSSTSEVKSSDSSDNSFHKGRYPFTFLKSYISKTTASQLRFSDQKHITWDRDSIKSSKNLWVSYEEYMSSDERIFDSVEQLWNYGLIFLKNVPIEKDKITKVDLIRKVVERIGTLKATFYGELFDVKSVPGAKNIAYTSLGLGLHMDLLQGCASTNKSNVCCFSPFEPSSGSSEPEVVNLSQILALKLNHRIPRACLGGGSKNYIHFSFPIDTSKLQCLFGKFIKIVGYSILDLRNTLELPGKEKGALLE</sequence>
<gene>
    <name evidence="1" type="ORF">DHETER_LOCUS4022</name>
</gene>